<accession>A0A7J7ZZ86</accession>
<keyword evidence="3" id="KW-1185">Reference proteome</keyword>
<evidence type="ECO:0000313" key="3">
    <source>
        <dbReference type="Proteomes" id="UP000527355"/>
    </source>
</evidence>
<sequence length="210" mass="22596">MQGGNAALVPLWPRGAQLPPCPLCAGRAVLPRVRQEAGPRARAREVGGGAEAGRGERSREPRRRCLWVRDTWRLCNLTHRQTGRNGAESGAPRTPDVPLHTCHKSQRALRAATLTLKDKDNQDIRMGHSTGPSTEPRPCPRSAPRGPARGCPGQSPGKLGSQVASPATLTPAPDPVGRRPRGPNGRQDIVVVHTSHYAGVMPDADTQRRQ</sequence>
<protein>
    <submittedName>
        <fullName evidence="2">Uncharacterized protein</fullName>
    </submittedName>
</protein>
<gene>
    <name evidence="2" type="ORF">mMyoMyo1_010016</name>
</gene>
<dbReference type="Proteomes" id="UP000527355">
    <property type="component" value="Unassembled WGS sequence"/>
</dbReference>
<feature type="compositionally biased region" description="Basic and acidic residues" evidence="1">
    <location>
        <begin position="116"/>
        <end position="126"/>
    </location>
</feature>
<proteinExistence type="predicted"/>
<dbReference type="EMBL" id="JABWUV010000002">
    <property type="protein sequence ID" value="KAF6379196.1"/>
    <property type="molecule type" value="Genomic_DNA"/>
</dbReference>
<feature type="region of interest" description="Disordered" evidence="1">
    <location>
        <begin position="115"/>
        <end position="210"/>
    </location>
</feature>
<reference evidence="2 3" key="1">
    <citation type="journal article" date="2020" name="Nature">
        <title>Six reference-quality genomes reveal evolution of bat adaptations.</title>
        <authorList>
            <person name="Jebb D."/>
            <person name="Huang Z."/>
            <person name="Pippel M."/>
            <person name="Hughes G.M."/>
            <person name="Lavrichenko K."/>
            <person name="Devanna P."/>
            <person name="Winkler S."/>
            <person name="Jermiin L.S."/>
            <person name="Skirmuntt E.C."/>
            <person name="Katzourakis A."/>
            <person name="Burkitt-Gray L."/>
            <person name="Ray D.A."/>
            <person name="Sullivan K.A.M."/>
            <person name="Roscito J.G."/>
            <person name="Kirilenko B.M."/>
            <person name="Davalos L.M."/>
            <person name="Corthals A.P."/>
            <person name="Power M.L."/>
            <person name="Jones G."/>
            <person name="Ransome R.D."/>
            <person name="Dechmann D.K.N."/>
            <person name="Locatelli A.G."/>
            <person name="Puechmaille S.J."/>
            <person name="Fedrigo O."/>
            <person name="Jarvis E.D."/>
            <person name="Hiller M."/>
            <person name="Vernes S.C."/>
            <person name="Myers E.W."/>
            <person name="Teeling E.C."/>
        </authorList>
    </citation>
    <scope>NUCLEOTIDE SEQUENCE [LARGE SCALE GENOMIC DNA]</scope>
    <source>
        <strain evidence="2">MMyoMyo1</strain>
        <tissue evidence="2">Flight muscle</tissue>
    </source>
</reference>
<evidence type="ECO:0000256" key="1">
    <source>
        <dbReference type="SAM" id="MobiDB-lite"/>
    </source>
</evidence>
<feature type="region of interest" description="Disordered" evidence="1">
    <location>
        <begin position="38"/>
        <end position="61"/>
    </location>
</feature>
<organism evidence="2 3">
    <name type="scientific">Myotis myotis</name>
    <name type="common">Greater mouse-eared bat</name>
    <name type="synonym">Vespertilio myotis</name>
    <dbReference type="NCBI Taxonomy" id="51298"/>
    <lineage>
        <taxon>Eukaryota</taxon>
        <taxon>Metazoa</taxon>
        <taxon>Chordata</taxon>
        <taxon>Craniata</taxon>
        <taxon>Vertebrata</taxon>
        <taxon>Euteleostomi</taxon>
        <taxon>Mammalia</taxon>
        <taxon>Eutheria</taxon>
        <taxon>Laurasiatheria</taxon>
        <taxon>Chiroptera</taxon>
        <taxon>Yangochiroptera</taxon>
        <taxon>Vespertilionidae</taxon>
        <taxon>Myotis</taxon>
    </lineage>
</organism>
<dbReference type="AlphaFoldDB" id="A0A7J7ZZ86"/>
<name>A0A7J7ZZ86_MYOMY</name>
<evidence type="ECO:0000313" key="2">
    <source>
        <dbReference type="EMBL" id="KAF6379196.1"/>
    </source>
</evidence>
<comment type="caution">
    <text evidence="2">The sequence shown here is derived from an EMBL/GenBank/DDBJ whole genome shotgun (WGS) entry which is preliminary data.</text>
</comment>